<dbReference type="EMBL" id="LRDB01000045">
    <property type="protein sequence ID" value="KYG75511.1"/>
    <property type="molecule type" value="Genomic_DNA"/>
</dbReference>
<protein>
    <recommendedName>
        <fullName evidence="11">Cytochrome c oxidase subunit 2</fullName>
        <ecNumber evidence="11">7.1.1.9</ecNumber>
    </recommendedName>
</protein>
<dbReference type="InterPro" id="IPR011759">
    <property type="entry name" value="Cyt_c_oxidase_su2_TM_dom"/>
</dbReference>
<evidence type="ECO:0000256" key="9">
    <source>
        <dbReference type="ARBA" id="ARBA00023136"/>
    </source>
</evidence>
<keyword evidence="16" id="KW-1185">Reference proteome</keyword>
<dbReference type="EC" id="7.1.1.9" evidence="11"/>
<dbReference type="PROSITE" id="PS50857">
    <property type="entry name" value="COX2_CUA"/>
    <property type="match status" value="1"/>
</dbReference>
<evidence type="ECO:0000256" key="10">
    <source>
        <dbReference type="RuleBase" id="RU000456"/>
    </source>
</evidence>
<evidence type="ECO:0000256" key="12">
    <source>
        <dbReference type="SAM" id="Phobius"/>
    </source>
</evidence>
<keyword evidence="4 10" id="KW-0679">Respiratory chain</keyword>
<evidence type="ECO:0000256" key="5">
    <source>
        <dbReference type="ARBA" id="ARBA00022692"/>
    </source>
</evidence>
<comment type="subcellular location">
    <subcellularLocation>
        <location evidence="10">Cell membrane</location>
        <topology evidence="10">Multi-pass membrane protein</topology>
    </subcellularLocation>
    <subcellularLocation>
        <location evidence="1">Membrane</location>
        <topology evidence="1">Multi-pass membrane protein</topology>
    </subcellularLocation>
</comment>
<dbReference type="GO" id="GO:0004129">
    <property type="term" value="F:cytochrome-c oxidase activity"/>
    <property type="evidence" value="ECO:0007669"/>
    <property type="project" value="UniProtKB-EC"/>
</dbReference>
<comment type="similarity">
    <text evidence="2 10">Belongs to the cytochrome c oxidase subunit 2 family.</text>
</comment>
<evidence type="ECO:0000256" key="8">
    <source>
        <dbReference type="ARBA" id="ARBA00022989"/>
    </source>
</evidence>
<keyword evidence="11" id="KW-0479">Metal-binding</keyword>
<feature type="transmembrane region" description="Helical" evidence="12">
    <location>
        <begin position="86"/>
        <end position="110"/>
    </location>
</feature>
<name>A0A150X9W1_9BACT</name>
<dbReference type="Gene3D" id="2.60.40.420">
    <property type="entry name" value="Cupredoxins - blue copper proteins"/>
    <property type="match status" value="1"/>
</dbReference>
<evidence type="ECO:0000259" key="13">
    <source>
        <dbReference type="PROSITE" id="PS50857"/>
    </source>
</evidence>
<evidence type="ECO:0000256" key="11">
    <source>
        <dbReference type="RuleBase" id="RU004024"/>
    </source>
</evidence>
<evidence type="ECO:0000256" key="6">
    <source>
        <dbReference type="ARBA" id="ARBA00022967"/>
    </source>
</evidence>
<dbReference type="GO" id="GO:0042773">
    <property type="term" value="P:ATP synthesis coupled electron transport"/>
    <property type="evidence" value="ECO:0007669"/>
    <property type="project" value="TreeGrafter"/>
</dbReference>
<feature type="domain" description="Cytochrome oxidase subunit II transmembrane region profile" evidence="14">
    <location>
        <begin position="59"/>
        <end position="159"/>
    </location>
</feature>
<evidence type="ECO:0000256" key="7">
    <source>
        <dbReference type="ARBA" id="ARBA00022982"/>
    </source>
</evidence>
<dbReference type="PANTHER" id="PTHR22888">
    <property type="entry name" value="CYTOCHROME C OXIDASE, SUBUNIT II"/>
    <property type="match status" value="1"/>
</dbReference>
<dbReference type="AlphaFoldDB" id="A0A150X9W1"/>
<reference evidence="15 16" key="1">
    <citation type="submission" date="2016-01" db="EMBL/GenBank/DDBJ databases">
        <title>Genome sequencing of Roseivirga echinicomitans KMM 6058.</title>
        <authorList>
            <person name="Selvaratnam C."/>
            <person name="Thevarajoo S."/>
            <person name="Goh K.M."/>
            <person name="Ee R."/>
            <person name="Chan K.-G."/>
            <person name="Chong C.S."/>
        </authorList>
    </citation>
    <scope>NUCLEOTIDE SEQUENCE [LARGE SCALE GENOMIC DNA]</scope>
    <source>
        <strain evidence="15 16">KMM 6058</strain>
    </source>
</reference>
<evidence type="ECO:0000313" key="15">
    <source>
        <dbReference type="EMBL" id="KYG75511.1"/>
    </source>
</evidence>
<dbReference type="SUPFAM" id="SSF49503">
    <property type="entry name" value="Cupredoxins"/>
    <property type="match status" value="1"/>
</dbReference>
<comment type="function">
    <text evidence="11">Subunits I and II form the functional core of the enzyme complex. Electrons originating in cytochrome c are transferred via heme a and Cu(A) to the binuclear center formed by heme a3 and Cu(B).</text>
</comment>
<dbReference type="PANTHER" id="PTHR22888:SF9">
    <property type="entry name" value="CYTOCHROME C OXIDASE SUBUNIT 2"/>
    <property type="match status" value="1"/>
</dbReference>
<dbReference type="GO" id="GO:0005886">
    <property type="term" value="C:plasma membrane"/>
    <property type="evidence" value="ECO:0007669"/>
    <property type="project" value="UniProtKB-SubCell"/>
</dbReference>
<keyword evidence="3 10" id="KW-0813">Transport</keyword>
<keyword evidence="5 10" id="KW-0812">Transmembrane</keyword>
<evidence type="ECO:0000256" key="2">
    <source>
        <dbReference type="ARBA" id="ARBA00007866"/>
    </source>
</evidence>
<dbReference type="Pfam" id="PF00116">
    <property type="entry name" value="COX2"/>
    <property type="match status" value="1"/>
</dbReference>
<keyword evidence="6" id="KW-1278">Translocase</keyword>
<dbReference type="InterPro" id="IPR045187">
    <property type="entry name" value="CcO_II"/>
</dbReference>
<dbReference type="InterPro" id="IPR008972">
    <property type="entry name" value="Cupredoxin"/>
</dbReference>
<keyword evidence="9 12" id="KW-0472">Membrane</keyword>
<organism evidence="15 16">
    <name type="scientific">Roseivirga echinicomitans</name>
    <dbReference type="NCBI Taxonomy" id="296218"/>
    <lineage>
        <taxon>Bacteria</taxon>
        <taxon>Pseudomonadati</taxon>
        <taxon>Bacteroidota</taxon>
        <taxon>Cytophagia</taxon>
        <taxon>Cytophagales</taxon>
        <taxon>Roseivirgaceae</taxon>
        <taxon>Roseivirga</taxon>
    </lineage>
</organism>
<dbReference type="PROSITE" id="PS50999">
    <property type="entry name" value="COX2_TM"/>
    <property type="match status" value="1"/>
</dbReference>
<feature type="transmembrane region" description="Helical" evidence="12">
    <location>
        <begin position="131"/>
        <end position="152"/>
    </location>
</feature>
<keyword evidence="8 12" id="KW-1133">Transmembrane helix</keyword>
<evidence type="ECO:0000256" key="3">
    <source>
        <dbReference type="ARBA" id="ARBA00022448"/>
    </source>
</evidence>
<evidence type="ECO:0000259" key="14">
    <source>
        <dbReference type="PROSITE" id="PS50999"/>
    </source>
</evidence>
<evidence type="ECO:0000313" key="16">
    <source>
        <dbReference type="Proteomes" id="UP000075615"/>
    </source>
</evidence>
<dbReference type="Proteomes" id="UP000075615">
    <property type="component" value="Unassembled WGS sequence"/>
</dbReference>
<evidence type="ECO:0000256" key="1">
    <source>
        <dbReference type="ARBA" id="ARBA00004141"/>
    </source>
</evidence>
<comment type="catalytic activity">
    <reaction evidence="11">
        <text>4 Fe(II)-[cytochrome c] + O2 + 8 H(+)(in) = 4 Fe(III)-[cytochrome c] + 2 H2O + 4 H(+)(out)</text>
        <dbReference type="Rhea" id="RHEA:11436"/>
        <dbReference type="Rhea" id="RHEA-COMP:10350"/>
        <dbReference type="Rhea" id="RHEA-COMP:14399"/>
        <dbReference type="ChEBI" id="CHEBI:15377"/>
        <dbReference type="ChEBI" id="CHEBI:15378"/>
        <dbReference type="ChEBI" id="CHEBI:15379"/>
        <dbReference type="ChEBI" id="CHEBI:29033"/>
        <dbReference type="ChEBI" id="CHEBI:29034"/>
        <dbReference type="EC" id="7.1.1.9"/>
    </reaction>
</comment>
<feature type="domain" description="Cytochrome oxidase subunit II copper A binding" evidence="13">
    <location>
        <begin position="161"/>
        <end position="313"/>
    </location>
</feature>
<dbReference type="InterPro" id="IPR002429">
    <property type="entry name" value="CcO_II-like_C"/>
</dbReference>
<dbReference type="SUPFAM" id="SSF81464">
    <property type="entry name" value="Cytochrome c oxidase subunit II-like, transmembrane region"/>
    <property type="match status" value="1"/>
</dbReference>
<feature type="transmembrane region" description="Helical" evidence="12">
    <location>
        <begin position="6"/>
        <end position="23"/>
    </location>
</feature>
<keyword evidence="11" id="KW-0186">Copper</keyword>
<dbReference type="Gene3D" id="1.10.287.90">
    <property type="match status" value="1"/>
</dbReference>
<dbReference type="PRINTS" id="PR01166">
    <property type="entry name" value="CYCOXIDASEII"/>
</dbReference>
<evidence type="ECO:0000256" key="4">
    <source>
        <dbReference type="ARBA" id="ARBA00022660"/>
    </source>
</evidence>
<dbReference type="RefSeq" id="WP_068416992.1">
    <property type="nucleotide sequence ID" value="NZ_LRDB01000045.1"/>
</dbReference>
<dbReference type="OrthoDB" id="9781261at2"/>
<gene>
    <name evidence="15" type="ORF">AWN68_08175</name>
</gene>
<keyword evidence="7 10" id="KW-0249">Electron transport</keyword>
<comment type="caution">
    <text evidence="15">The sequence shown here is derived from an EMBL/GenBank/DDBJ whole genome shotgun (WGS) entry which is preliminary data.</text>
</comment>
<accession>A0A150X9W1</accession>
<dbReference type="GO" id="GO:0005507">
    <property type="term" value="F:copper ion binding"/>
    <property type="evidence" value="ECO:0007669"/>
    <property type="project" value="InterPro"/>
</dbReference>
<dbReference type="STRING" id="296218.AWN68_08175"/>
<comment type="cofactor">
    <cofactor evidence="11">
        <name>Cu cation</name>
        <dbReference type="ChEBI" id="CHEBI:23378"/>
    </cofactor>
    <text evidence="11">Binds a copper A center.</text>
</comment>
<proteinExistence type="inferred from homology"/>
<sequence length="346" mass="39928">MFGFYIVLAIFLVLAILLLIFRVSRLISIVKGSDEKSITGSNEVNAILMVVFMVLFFGLMAWYSYAYFDSYDPPVASDHGVLTDKLFWRTMWITGIVFIITHILLFVFAYKYRYRENHRAEFYPHNNKLELLWTGVPAIVLTWLVISGFAAWSDITSKAPEDAEQIEITGQQFAWLIRYGGMDNEVGAYDYRLIDATNQLGVDFTDKNNFDDFENISIVLPKGRPVLLKIRAKDVLHSVYMPHMRLKMDAVPGMPTQFWFVPNKTTEEMRIEENNPEFNFELACAEICGTSHFAMRKVVTVLEPEEYDKWKAEQKSWLSKNPDYMSQVPENLRELAVVTAGINESN</sequence>
<dbReference type="InterPro" id="IPR036257">
    <property type="entry name" value="Cyt_c_oxidase_su2_TM_sf"/>
</dbReference>
<dbReference type="Pfam" id="PF02790">
    <property type="entry name" value="COX2_TM"/>
    <property type="match status" value="1"/>
</dbReference>
<feature type="transmembrane region" description="Helical" evidence="12">
    <location>
        <begin position="44"/>
        <end position="66"/>
    </location>
</feature>